<feature type="compositionally biased region" description="Polar residues" evidence="1">
    <location>
        <begin position="36"/>
        <end position="48"/>
    </location>
</feature>
<evidence type="ECO:0000313" key="3">
    <source>
        <dbReference type="Proteomes" id="UP000886520"/>
    </source>
</evidence>
<sequence length="103" mass="11442">EGERERWEGERRRGRGRWARRDRRRDNRGAQRRSEVQQARQAEQTAMQAASDGASRRGRTLVKKRSSPSTTSGSVASSCLALLVNAAPQPTPSKLLHTITSSA</sequence>
<dbReference type="AlphaFoldDB" id="A0A9D4VEM7"/>
<comment type="caution">
    <text evidence="2">The sequence shown here is derived from an EMBL/GenBank/DDBJ whole genome shotgun (WGS) entry which is preliminary data.</text>
</comment>
<protein>
    <submittedName>
        <fullName evidence="2">Uncharacterized protein</fullName>
    </submittedName>
</protein>
<feature type="region of interest" description="Disordered" evidence="1">
    <location>
        <begin position="1"/>
        <end position="75"/>
    </location>
</feature>
<proteinExistence type="predicted"/>
<keyword evidence="3" id="KW-1185">Reference proteome</keyword>
<feature type="compositionally biased region" description="Basic and acidic residues" evidence="1">
    <location>
        <begin position="24"/>
        <end position="35"/>
    </location>
</feature>
<feature type="compositionally biased region" description="Basic residues" evidence="1">
    <location>
        <begin position="56"/>
        <end position="66"/>
    </location>
</feature>
<dbReference type="Proteomes" id="UP000886520">
    <property type="component" value="Chromosome 1"/>
</dbReference>
<dbReference type="OrthoDB" id="1923816at2759"/>
<name>A0A9D4VEM7_ADICA</name>
<organism evidence="2 3">
    <name type="scientific">Adiantum capillus-veneris</name>
    <name type="common">Maidenhair fern</name>
    <dbReference type="NCBI Taxonomy" id="13818"/>
    <lineage>
        <taxon>Eukaryota</taxon>
        <taxon>Viridiplantae</taxon>
        <taxon>Streptophyta</taxon>
        <taxon>Embryophyta</taxon>
        <taxon>Tracheophyta</taxon>
        <taxon>Polypodiopsida</taxon>
        <taxon>Polypodiidae</taxon>
        <taxon>Polypodiales</taxon>
        <taxon>Pteridineae</taxon>
        <taxon>Pteridaceae</taxon>
        <taxon>Vittarioideae</taxon>
        <taxon>Adiantum</taxon>
    </lineage>
</organism>
<feature type="compositionally biased region" description="Basic residues" evidence="1">
    <location>
        <begin position="12"/>
        <end position="23"/>
    </location>
</feature>
<reference evidence="2" key="1">
    <citation type="submission" date="2021-01" db="EMBL/GenBank/DDBJ databases">
        <title>Adiantum capillus-veneris genome.</title>
        <authorList>
            <person name="Fang Y."/>
            <person name="Liao Q."/>
        </authorList>
    </citation>
    <scope>NUCLEOTIDE SEQUENCE</scope>
    <source>
        <strain evidence="2">H3</strain>
        <tissue evidence="2">Leaf</tissue>
    </source>
</reference>
<evidence type="ECO:0000256" key="1">
    <source>
        <dbReference type="SAM" id="MobiDB-lite"/>
    </source>
</evidence>
<dbReference type="EMBL" id="JABFUD020000001">
    <property type="protein sequence ID" value="KAI5084868.1"/>
    <property type="molecule type" value="Genomic_DNA"/>
</dbReference>
<gene>
    <name evidence="2" type="ORF">GOP47_0001037</name>
</gene>
<accession>A0A9D4VEM7</accession>
<feature type="non-terminal residue" evidence="2">
    <location>
        <position position="103"/>
    </location>
</feature>
<evidence type="ECO:0000313" key="2">
    <source>
        <dbReference type="EMBL" id="KAI5084868.1"/>
    </source>
</evidence>
<feature type="compositionally biased region" description="Basic and acidic residues" evidence="1">
    <location>
        <begin position="1"/>
        <end position="11"/>
    </location>
</feature>